<feature type="transmembrane region" description="Helical" evidence="2">
    <location>
        <begin position="40"/>
        <end position="62"/>
    </location>
</feature>
<proteinExistence type="predicted"/>
<dbReference type="EMBL" id="LN854050">
    <property type="protein sequence ID" value="CRY97367.1"/>
    <property type="molecule type" value="Genomic_DNA"/>
</dbReference>
<evidence type="ECO:0000313" key="3">
    <source>
        <dbReference type="EMBL" id="CRY97367.1"/>
    </source>
</evidence>
<evidence type="ECO:0000256" key="1">
    <source>
        <dbReference type="SAM" id="MobiDB-lite"/>
    </source>
</evidence>
<reference evidence="3" key="1">
    <citation type="submission" date="2015-06" db="EMBL/GenBank/DDBJ databases">
        <authorList>
            <person name="Joergensen T."/>
        </authorList>
    </citation>
    <scope>NUCLEOTIDE SEQUENCE</scope>
    <source>
        <strain evidence="3">RGFK1514</strain>
    </source>
</reference>
<organism evidence="3">
    <name type="scientific">uncultured prokaryote</name>
    <dbReference type="NCBI Taxonomy" id="198431"/>
    <lineage>
        <taxon>unclassified sequences</taxon>
        <taxon>environmental samples</taxon>
    </lineage>
</organism>
<accession>A0A0H5QNQ2</accession>
<dbReference type="AlphaFoldDB" id="A0A0H5QNQ2"/>
<name>A0A0H5QNQ2_9ZZZZ</name>
<keyword evidence="2" id="KW-0472">Membrane</keyword>
<keyword evidence="2" id="KW-1133">Transmembrane helix</keyword>
<feature type="region of interest" description="Disordered" evidence="1">
    <location>
        <begin position="1"/>
        <end position="36"/>
    </location>
</feature>
<keyword evidence="2" id="KW-0812">Transmembrane</keyword>
<protein>
    <submittedName>
        <fullName evidence="3">Uncharacterized protein</fullName>
    </submittedName>
</protein>
<evidence type="ECO:0000256" key="2">
    <source>
        <dbReference type="SAM" id="Phobius"/>
    </source>
</evidence>
<reference evidence="3" key="2">
    <citation type="submission" date="2015-07" db="EMBL/GenBank/DDBJ databases">
        <title>Plasmids, circular viruses and viroids from rat gut.</title>
        <authorList>
            <person name="Jorgensen T.J."/>
            <person name="Hansen M.A."/>
            <person name="Xu Z."/>
            <person name="Tabak M.A."/>
            <person name="Sorensen S.J."/>
            <person name="Hansen L.H."/>
        </authorList>
    </citation>
    <scope>NUCLEOTIDE SEQUENCE</scope>
    <source>
        <strain evidence="3">RGFK1514</strain>
    </source>
</reference>
<sequence length="66" mass="7424">MRHHHWPKEAAPKAGFKEPVQVRKRSRQNITPTPQKPKGFLFGLAVLFMGGLFLLVFLPLIIGGMS</sequence>